<feature type="region of interest" description="Disordered" evidence="6">
    <location>
        <begin position="215"/>
        <end position="274"/>
    </location>
</feature>
<organism evidence="8 9">
    <name type="scientific">Mycena belliarum</name>
    <dbReference type="NCBI Taxonomy" id="1033014"/>
    <lineage>
        <taxon>Eukaryota</taxon>
        <taxon>Fungi</taxon>
        <taxon>Dikarya</taxon>
        <taxon>Basidiomycota</taxon>
        <taxon>Agaricomycotina</taxon>
        <taxon>Agaricomycetes</taxon>
        <taxon>Agaricomycetidae</taxon>
        <taxon>Agaricales</taxon>
        <taxon>Marasmiineae</taxon>
        <taxon>Mycenaceae</taxon>
        <taxon>Mycena</taxon>
    </lineage>
</organism>
<protein>
    <recommendedName>
        <fullName evidence="7">Zn(2)-C6 fungal-type domain-containing protein</fullName>
    </recommendedName>
</protein>
<evidence type="ECO:0000256" key="5">
    <source>
        <dbReference type="ARBA" id="ARBA00023242"/>
    </source>
</evidence>
<dbReference type="InterPro" id="IPR050815">
    <property type="entry name" value="TF_fung"/>
</dbReference>
<dbReference type="EMBL" id="JARJCN010000051">
    <property type="protein sequence ID" value="KAJ7081179.1"/>
    <property type="molecule type" value="Genomic_DNA"/>
</dbReference>
<dbReference type="CDD" id="cd00067">
    <property type="entry name" value="GAL4"/>
    <property type="match status" value="2"/>
</dbReference>
<keyword evidence="9" id="KW-1185">Reference proteome</keyword>
<keyword evidence="5" id="KW-0539">Nucleus</keyword>
<evidence type="ECO:0000256" key="4">
    <source>
        <dbReference type="ARBA" id="ARBA00023163"/>
    </source>
</evidence>
<dbReference type="Gene3D" id="4.10.240.10">
    <property type="entry name" value="Zn(2)-C6 fungal-type DNA-binding domain"/>
    <property type="match status" value="2"/>
</dbReference>
<proteinExistence type="predicted"/>
<feature type="domain" description="Zn(2)-C6 fungal-type" evidence="7">
    <location>
        <begin position="192"/>
        <end position="223"/>
    </location>
</feature>
<dbReference type="SMART" id="SM00066">
    <property type="entry name" value="GAL4"/>
    <property type="match status" value="2"/>
</dbReference>
<dbReference type="PANTHER" id="PTHR47338:SF5">
    <property type="entry name" value="ZN(II)2CYS6 TRANSCRIPTION FACTOR (EUROFUNG)"/>
    <property type="match status" value="1"/>
</dbReference>
<evidence type="ECO:0000256" key="3">
    <source>
        <dbReference type="ARBA" id="ARBA00023015"/>
    </source>
</evidence>
<evidence type="ECO:0000256" key="2">
    <source>
        <dbReference type="ARBA" id="ARBA00022723"/>
    </source>
</evidence>
<sequence length="735" mass="81068">MVQQNKTCTTILGSSNAQRHISLWVSRLVLARNASNKTSNTYLPLLRNISQPVVVFDSRWPRHIPTIPELSKPNYDRCFSLRRLRRRSGICVAQSRRRKSARVPARAIENEASGLASATLPSSLFPSMSSPDMPTVTAKFKTQTCVLCRQRKLRCDGETPCSPCTRARTPVVCVYIPRSAGQLRSELPKGAACKPCRQRKRRCDGDLPCRTCKGGSRPDECSYHDKAPGRKSIHAERDRLVAPDGASTCSSRSTAASPPYPPRSPEPLELPADSVQDPTATLDLYLPVPEWPWCFDPSTASQGFPSIADSPASNSVALPSLPYPPQLPETSGFPDTDNAAELFVVRNLFLDHCWNYGLNLSGEKRDALSRGDAVAAPPVLLHLCQLLGYLFTSHSHAGRWHYFPEQSAGEAAEARAVHAILSGGALDADPATALQSHMLLAMYYGIKCDGPAYMEVWTRLSALTLRHLPLITVDETTPMRCPAQLNSESFCPQSPAQELLSTFCEIILLEIGRVLIWKLPPAMAPGVLSRFRALAATQGMGTELNYLRARSLLFMFDANQLVDEYRRYDPSAPSDLFSLTCPLTRNAALPVDAEWSARYWCLIEDIHAHLAEIDTPVFEVSFIHQAQVLTLRISVSTALAALAALHALFAPFQPEARRKRGEAIEHMAAIAGLFYDTDYPYLDATLGAAWETALQPVAGEDWTAQCARVVRALEVIRDCHRRLSEAVPYVPILTV</sequence>
<gene>
    <name evidence="8" type="ORF">B0H15DRAFT_472420</name>
</gene>
<dbReference type="GO" id="GO:0000981">
    <property type="term" value="F:DNA-binding transcription factor activity, RNA polymerase II-specific"/>
    <property type="evidence" value="ECO:0007669"/>
    <property type="project" value="InterPro"/>
</dbReference>
<dbReference type="InterPro" id="IPR001138">
    <property type="entry name" value="Zn2Cys6_DnaBD"/>
</dbReference>
<evidence type="ECO:0000256" key="6">
    <source>
        <dbReference type="SAM" id="MobiDB-lite"/>
    </source>
</evidence>
<comment type="caution">
    <text evidence="8">The sequence shown here is derived from an EMBL/GenBank/DDBJ whole genome shotgun (WGS) entry which is preliminary data.</text>
</comment>
<reference evidence="8" key="1">
    <citation type="submission" date="2023-03" db="EMBL/GenBank/DDBJ databases">
        <title>Massive genome expansion in bonnet fungi (Mycena s.s.) driven by repeated elements and novel gene families across ecological guilds.</title>
        <authorList>
            <consortium name="Lawrence Berkeley National Laboratory"/>
            <person name="Harder C.B."/>
            <person name="Miyauchi S."/>
            <person name="Viragh M."/>
            <person name="Kuo A."/>
            <person name="Thoen E."/>
            <person name="Andreopoulos B."/>
            <person name="Lu D."/>
            <person name="Skrede I."/>
            <person name="Drula E."/>
            <person name="Henrissat B."/>
            <person name="Morin E."/>
            <person name="Kohler A."/>
            <person name="Barry K."/>
            <person name="LaButti K."/>
            <person name="Morin E."/>
            <person name="Salamov A."/>
            <person name="Lipzen A."/>
            <person name="Mereny Z."/>
            <person name="Hegedus B."/>
            <person name="Baldrian P."/>
            <person name="Stursova M."/>
            <person name="Weitz H."/>
            <person name="Taylor A."/>
            <person name="Grigoriev I.V."/>
            <person name="Nagy L.G."/>
            <person name="Martin F."/>
            <person name="Kauserud H."/>
        </authorList>
    </citation>
    <scope>NUCLEOTIDE SEQUENCE</scope>
    <source>
        <strain evidence="8">CBHHK173m</strain>
    </source>
</reference>
<feature type="domain" description="Zn(2)-C6 fungal-type" evidence="7">
    <location>
        <begin position="144"/>
        <end position="175"/>
    </location>
</feature>
<keyword evidence="3" id="KW-0805">Transcription regulation</keyword>
<evidence type="ECO:0000313" key="8">
    <source>
        <dbReference type="EMBL" id="KAJ7081179.1"/>
    </source>
</evidence>
<dbReference type="GO" id="GO:0005634">
    <property type="term" value="C:nucleus"/>
    <property type="evidence" value="ECO:0007669"/>
    <property type="project" value="UniProtKB-SubCell"/>
</dbReference>
<accession>A0AAD6U160</accession>
<dbReference type="Pfam" id="PF00172">
    <property type="entry name" value="Zn_clus"/>
    <property type="match status" value="2"/>
</dbReference>
<dbReference type="PANTHER" id="PTHR47338">
    <property type="entry name" value="ZN(II)2CYS6 TRANSCRIPTION FACTOR (EUROFUNG)-RELATED"/>
    <property type="match status" value="1"/>
</dbReference>
<dbReference type="PROSITE" id="PS00463">
    <property type="entry name" value="ZN2_CY6_FUNGAL_1"/>
    <property type="match status" value="2"/>
</dbReference>
<evidence type="ECO:0000313" key="9">
    <source>
        <dbReference type="Proteomes" id="UP001222325"/>
    </source>
</evidence>
<keyword evidence="4" id="KW-0804">Transcription</keyword>
<name>A0AAD6U160_9AGAR</name>
<dbReference type="Proteomes" id="UP001222325">
    <property type="component" value="Unassembled WGS sequence"/>
</dbReference>
<comment type="subcellular location">
    <subcellularLocation>
        <location evidence="1">Nucleus</location>
    </subcellularLocation>
</comment>
<evidence type="ECO:0000259" key="7">
    <source>
        <dbReference type="PROSITE" id="PS50048"/>
    </source>
</evidence>
<feature type="compositionally biased region" description="Low complexity" evidence="6">
    <location>
        <begin position="246"/>
        <end position="257"/>
    </location>
</feature>
<keyword evidence="2" id="KW-0479">Metal-binding</keyword>
<dbReference type="GO" id="GO:0008270">
    <property type="term" value="F:zinc ion binding"/>
    <property type="evidence" value="ECO:0007669"/>
    <property type="project" value="InterPro"/>
</dbReference>
<dbReference type="AlphaFoldDB" id="A0AAD6U160"/>
<evidence type="ECO:0000256" key="1">
    <source>
        <dbReference type="ARBA" id="ARBA00004123"/>
    </source>
</evidence>
<dbReference type="InterPro" id="IPR036864">
    <property type="entry name" value="Zn2-C6_fun-type_DNA-bd_sf"/>
</dbReference>
<feature type="compositionally biased region" description="Basic and acidic residues" evidence="6">
    <location>
        <begin position="216"/>
        <end position="241"/>
    </location>
</feature>
<dbReference type="PROSITE" id="PS50048">
    <property type="entry name" value="ZN2_CY6_FUNGAL_2"/>
    <property type="match status" value="2"/>
</dbReference>
<dbReference type="SUPFAM" id="SSF57701">
    <property type="entry name" value="Zn2/Cys6 DNA-binding domain"/>
    <property type="match status" value="2"/>
</dbReference>